<dbReference type="PROSITE" id="PS51257">
    <property type="entry name" value="PROKAR_LIPOPROTEIN"/>
    <property type="match status" value="1"/>
</dbReference>
<protein>
    <submittedName>
        <fullName evidence="1">Uncharacterized protein</fullName>
    </submittedName>
</protein>
<proteinExistence type="predicted"/>
<dbReference type="Proteomes" id="UP000293162">
    <property type="component" value="Unassembled WGS sequence"/>
</dbReference>
<evidence type="ECO:0000313" key="2">
    <source>
        <dbReference type="Proteomes" id="UP000293162"/>
    </source>
</evidence>
<evidence type="ECO:0000313" key="1">
    <source>
        <dbReference type="EMBL" id="RYU96566.1"/>
    </source>
</evidence>
<dbReference type="OrthoDB" id="943369at2"/>
<accession>A0A4Q5M2I6</accession>
<comment type="caution">
    <text evidence="1">The sequence shown here is derived from an EMBL/GenBank/DDBJ whole genome shotgun (WGS) entry which is preliminary data.</text>
</comment>
<organism evidence="1 2">
    <name type="scientific">Emticicia agri</name>
    <dbReference type="NCBI Taxonomy" id="2492393"/>
    <lineage>
        <taxon>Bacteria</taxon>
        <taxon>Pseudomonadati</taxon>
        <taxon>Bacteroidota</taxon>
        <taxon>Cytophagia</taxon>
        <taxon>Cytophagales</taxon>
        <taxon>Leadbetterellaceae</taxon>
        <taxon>Emticicia</taxon>
    </lineage>
</organism>
<sequence>MKKIFVLCICLLTLSCEKDKYDVNTYFDKAQQDSLLTNIITYIYQKAPQSSNQTRFQPQYRNFYVGVLPKFSIQNYYIAPDSTHYFFVIRPVGGLPFKRGVIGRYKLGKNLMPTDFEEVVNTPHLDEKVVKERGKFLFNELIKNGNLDKYLSMKHYVEWPDANLIYDKKLNEWVAPRPESIQ</sequence>
<dbReference type="RefSeq" id="WP_130019901.1">
    <property type="nucleotide sequence ID" value="NZ_SEWF01000006.1"/>
</dbReference>
<name>A0A4Q5M2I6_9BACT</name>
<reference evidence="1 2" key="1">
    <citation type="submission" date="2019-02" db="EMBL/GenBank/DDBJ databases">
        <title>Bacterial novel species Emticicia sp. 17J42-9 isolated from soil.</title>
        <authorList>
            <person name="Jung H.-Y."/>
        </authorList>
    </citation>
    <scope>NUCLEOTIDE SEQUENCE [LARGE SCALE GENOMIC DNA]</scope>
    <source>
        <strain evidence="1 2">17J42-9</strain>
    </source>
</reference>
<keyword evidence="2" id="KW-1185">Reference proteome</keyword>
<gene>
    <name evidence="1" type="ORF">EWM59_05290</name>
</gene>
<dbReference type="EMBL" id="SEWF01000006">
    <property type="protein sequence ID" value="RYU96566.1"/>
    <property type="molecule type" value="Genomic_DNA"/>
</dbReference>
<dbReference type="AlphaFoldDB" id="A0A4Q5M2I6"/>